<comment type="caution">
    <text evidence="8">The sequence shown here is derived from an EMBL/GenBank/DDBJ whole genome shotgun (WGS) entry which is preliminary data.</text>
</comment>
<evidence type="ECO:0000256" key="2">
    <source>
        <dbReference type="ARBA" id="ARBA00022730"/>
    </source>
</evidence>
<dbReference type="EMBL" id="JBHSLI010000001">
    <property type="protein sequence ID" value="MFC5291588.1"/>
    <property type="molecule type" value="Genomic_DNA"/>
</dbReference>
<comment type="subunit">
    <text evidence="6">Part of the 50S ribosomal subunit. Contacts protein L29, and trigger factor when it is bound to the ribosome.</text>
</comment>
<dbReference type="RefSeq" id="WP_158443408.1">
    <property type="nucleotide sequence ID" value="NZ_JAOAOS010000012.1"/>
</dbReference>
<dbReference type="PANTHER" id="PTHR11620">
    <property type="entry name" value="60S RIBOSOMAL PROTEIN L23A"/>
    <property type="match status" value="1"/>
</dbReference>
<dbReference type="SUPFAM" id="SSF54189">
    <property type="entry name" value="Ribosomal proteins S24e, L23 and L15e"/>
    <property type="match status" value="1"/>
</dbReference>
<keyword evidence="5 6" id="KW-0687">Ribonucleoprotein</keyword>
<evidence type="ECO:0000256" key="5">
    <source>
        <dbReference type="ARBA" id="ARBA00023274"/>
    </source>
</evidence>
<keyword evidence="9" id="KW-1185">Reference proteome</keyword>
<keyword evidence="4 6" id="KW-0689">Ribosomal protein</keyword>
<comment type="function">
    <text evidence="6">One of the early assembly proteins it binds 23S rRNA. One of the proteins that surrounds the polypeptide exit tunnel on the outside of the ribosome. Forms the main docking site for trigger factor binding to the ribosome.</text>
</comment>
<gene>
    <name evidence="6" type="primary">rplW</name>
    <name evidence="8" type="ORF">ACFPK2_01120</name>
</gene>
<dbReference type="Pfam" id="PF00276">
    <property type="entry name" value="Ribosomal_L23"/>
    <property type="match status" value="1"/>
</dbReference>
<sequence length="103" mass="11314">MSQTAKNLDPRHYDVIVAPVITEKATMLSEHNKVVFKVAKTATKPQIKAAVEKLFDVKVKSVNTLVTEGKVKVFRGRLGQRSDVKKAVVTLEEGHSIDVTTGL</sequence>
<evidence type="ECO:0000256" key="3">
    <source>
        <dbReference type="ARBA" id="ARBA00022884"/>
    </source>
</evidence>
<comment type="similarity">
    <text evidence="1 6 7">Belongs to the universal ribosomal protein uL23 family.</text>
</comment>
<evidence type="ECO:0000313" key="8">
    <source>
        <dbReference type="EMBL" id="MFC5291588.1"/>
    </source>
</evidence>
<proteinExistence type="inferred from homology"/>
<dbReference type="NCBIfam" id="NF004363">
    <property type="entry name" value="PRK05738.2-4"/>
    <property type="match status" value="1"/>
</dbReference>
<accession>A0ABW0EYJ9</accession>
<dbReference type="InterPro" id="IPR013025">
    <property type="entry name" value="Ribosomal_uL23-like"/>
</dbReference>
<reference evidence="9" key="1">
    <citation type="journal article" date="2019" name="Int. J. Syst. Evol. Microbiol.">
        <title>The Global Catalogue of Microorganisms (GCM) 10K type strain sequencing project: providing services to taxonomists for standard genome sequencing and annotation.</title>
        <authorList>
            <consortium name="The Broad Institute Genomics Platform"/>
            <consortium name="The Broad Institute Genome Sequencing Center for Infectious Disease"/>
            <person name="Wu L."/>
            <person name="Ma J."/>
        </authorList>
    </citation>
    <scope>NUCLEOTIDE SEQUENCE [LARGE SCALE GENOMIC DNA]</scope>
    <source>
        <strain evidence="9">CGMCC 1.15643</strain>
    </source>
</reference>
<dbReference type="Gene3D" id="3.30.70.330">
    <property type="match status" value="1"/>
</dbReference>
<protein>
    <recommendedName>
        <fullName evidence="6">Large ribosomal subunit protein uL23</fullName>
    </recommendedName>
</protein>
<evidence type="ECO:0000256" key="7">
    <source>
        <dbReference type="RuleBase" id="RU003934"/>
    </source>
</evidence>
<evidence type="ECO:0000256" key="4">
    <source>
        <dbReference type="ARBA" id="ARBA00022980"/>
    </source>
</evidence>
<dbReference type="InterPro" id="IPR012677">
    <property type="entry name" value="Nucleotide-bd_a/b_plait_sf"/>
</dbReference>
<dbReference type="Proteomes" id="UP001595976">
    <property type="component" value="Unassembled WGS sequence"/>
</dbReference>
<dbReference type="HAMAP" id="MF_01369_B">
    <property type="entry name" value="Ribosomal_uL23_B"/>
    <property type="match status" value="1"/>
</dbReference>
<dbReference type="InterPro" id="IPR001014">
    <property type="entry name" value="Ribosomal_uL23_CS"/>
</dbReference>
<organism evidence="8 9">
    <name type="scientific">Bosea minatitlanensis</name>
    <dbReference type="NCBI Taxonomy" id="128782"/>
    <lineage>
        <taxon>Bacteria</taxon>
        <taxon>Pseudomonadati</taxon>
        <taxon>Pseudomonadota</taxon>
        <taxon>Alphaproteobacteria</taxon>
        <taxon>Hyphomicrobiales</taxon>
        <taxon>Boseaceae</taxon>
        <taxon>Bosea</taxon>
    </lineage>
</organism>
<evidence type="ECO:0000313" key="9">
    <source>
        <dbReference type="Proteomes" id="UP001595976"/>
    </source>
</evidence>
<evidence type="ECO:0000256" key="6">
    <source>
        <dbReference type="HAMAP-Rule" id="MF_01369"/>
    </source>
</evidence>
<keyword evidence="3 6" id="KW-0694">RNA-binding</keyword>
<dbReference type="PROSITE" id="PS00050">
    <property type="entry name" value="RIBOSOMAL_L23"/>
    <property type="match status" value="1"/>
</dbReference>
<dbReference type="NCBIfam" id="NF004360">
    <property type="entry name" value="PRK05738.1-5"/>
    <property type="match status" value="1"/>
</dbReference>
<dbReference type="InterPro" id="IPR012678">
    <property type="entry name" value="Ribosomal_uL23/eL15/eS24_sf"/>
</dbReference>
<name>A0ABW0EYJ9_9HYPH</name>
<dbReference type="GO" id="GO:0005840">
    <property type="term" value="C:ribosome"/>
    <property type="evidence" value="ECO:0007669"/>
    <property type="project" value="UniProtKB-KW"/>
</dbReference>
<dbReference type="NCBIfam" id="NF004359">
    <property type="entry name" value="PRK05738.1-3"/>
    <property type="match status" value="1"/>
</dbReference>
<keyword evidence="2 6" id="KW-0699">rRNA-binding</keyword>
<evidence type="ECO:0000256" key="1">
    <source>
        <dbReference type="ARBA" id="ARBA00006700"/>
    </source>
</evidence>